<name>A0AAE4DVH9_9ENTR</name>
<dbReference type="InterPro" id="IPR001173">
    <property type="entry name" value="Glyco_trans_2-like"/>
</dbReference>
<dbReference type="SUPFAM" id="SSF53448">
    <property type="entry name" value="Nucleotide-diphospho-sugar transferases"/>
    <property type="match status" value="1"/>
</dbReference>
<keyword evidence="3" id="KW-0328">Glycosyltransferase</keyword>
<sequence length="335" mass="38464">MINFTAVIVTYADRALLLEKVVEASISVGCNSIFIIDNGSAAISRMRIRGLQEKYSFINVIVNDNNLGSAVAFSQGMDLAMSDKNPNENIIFLDDDNVAVDDAIQSALELYQKKEYDNSVFYLYRKDRPHYVKYIETRDDSVLIGKPNSFMTFTVSHYFKSFFKSKSKSKSKSKTLISYDKITSDRSGLVEIPCGPYGGMLTSKSILAQGVRPYKDMFVYFDDTDYSIRLKMSGVKLYLITSCLLTDIDDSWTNEKLKSKYSSPFLEGADYKVRYSIRNRIYFEKKYLVRNYSYYVINIIGLLSINFVKAILTFKMNKFFKLISYVIDGFLFSKK</sequence>
<reference evidence="3" key="1">
    <citation type="submission" date="2022-11" db="EMBL/GenBank/DDBJ databases">
        <title>blaNDM-1 and qnrB1 co-producing ST413 Enterobacter.</title>
        <authorList>
            <person name="Halder G."/>
            <person name="Chaudhuri B."/>
            <person name="Dutta S."/>
        </authorList>
    </citation>
    <scope>NUCLEOTIDE SEQUENCE</scope>
    <source>
        <strain evidence="3">PEER684</strain>
    </source>
</reference>
<dbReference type="InterPro" id="IPR029044">
    <property type="entry name" value="Nucleotide-diphossugar_trans"/>
</dbReference>
<keyword evidence="1" id="KW-0472">Membrane</keyword>
<evidence type="ECO:0000313" key="3">
    <source>
        <dbReference type="EMBL" id="MDR9946039.1"/>
    </source>
</evidence>
<evidence type="ECO:0000313" key="4">
    <source>
        <dbReference type="Proteomes" id="UP001185068"/>
    </source>
</evidence>
<dbReference type="Gene3D" id="3.90.550.10">
    <property type="entry name" value="Spore Coat Polysaccharide Biosynthesis Protein SpsA, Chain A"/>
    <property type="match status" value="1"/>
</dbReference>
<dbReference type="AlphaFoldDB" id="A0AAE4DVH9"/>
<protein>
    <submittedName>
        <fullName evidence="3">Glycosyltransferase</fullName>
        <ecNumber evidence="3">2.4.-.-</ecNumber>
    </submittedName>
</protein>
<organism evidence="3 4">
    <name type="scientific">Enterobacter sichuanensis</name>
    <dbReference type="NCBI Taxonomy" id="2071710"/>
    <lineage>
        <taxon>Bacteria</taxon>
        <taxon>Pseudomonadati</taxon>
        <taxon>Pseudomonadota</taxon>
        <taxon>Gammaproteobacteria</taxon>
        <taxon>Enterobacterales</taxon>
        <taxon>Enterobacteriaceae</taxon>
        <taxon>Enterobacter</taxon>
        <taxon>Enterobacter cloacae complex</taxon>
    </lineage>
</organism>
<keyword evidence="1" id="KW-0812">Transmembrane</keyword>
<keyword evidence="3" id="KW-0808">Transferase</keyword>
<keyword evidence="1" id="KW-1133">Transmembrane helix</keyword>
<evidence type="ECO:0000259" key="2">
    <source>
        <dbReference type="Pfam" id="PF00535"/>
    </source>
</evidence>
<dbReference type="Proteomes" id="UP001185068">
    <property type="component" value="Unassembled WGS sequence"/>
</dbReference>
<proteinExistence type="predicted"/>
<gene>
    <name evidence="3" type="ORF">MX989_08085</name>
</gene>
<dbReference type="EMBL" id="JALLIR010000001">
    <property type="protein sequence ID" value="MDR9946039.1"/>
    <property type="molecule type" value="Genomic_DNA"/>
</dbReference>
<dbReference type="GO" id="GO:0016757">
    <property type="term" value="F:glycosyltransferase activity"/>
    <property type="evidence" value="ECO:0007669"/>
    <property type="project" value="UniProtKB-KW"/>
</dbReference>
<feature type="transmembrane region" description="Helical" evidence="1">
    <location>
        <begin position="292"/>
        <end position="312"/>
    </location>
</feature>
<dbReference type="EC" id="2.4.-.-" evidence="3"/>
<comment type="caution">
    <text evidence="3">The sequence shown here is derived from an EMBL/GenBank/DDBJ whole genome shotgun (WGS) entry which is preliminary data.</text>
</comment>
<evidence type="ECO:0000256" key="1">
    <source>
        <dbReference type="SAM" id="Phobius"/>
    </source>
</evidence>
<feature type="domain" description="Glycosyltransferase 2-like" evidence="2">
    <location>
        <begin position="7"/>
        <end position="128"/>
    </location>
</feature>
<dbReference type="Pfam" id="PF00535">
    <property type="entry name" value="Glycos_transf_2"/>
    <property type="match status" value="1"/>
</dbReference>
<accession>A0AAE4DVH9</accession>
<dbReference type="RefSeq" id="WP_310822026.1">
    <property type="nucleotide sequence ID" value="NZ_JALLIR010000001.1"/>
</dbReference>